<keyword evidence="1" id="KW-0472">Membrane</keyword>
<gene>
    <name evidence="2" type="ORF">AaeL_AAEL010820</name>
</gene>
<evidence type="ECO:0000256" key="1">
    <source>
        <dbReference type="SAM" id="Phobius"/>
    </source>
</evidence>
<organism evidence="2 3">
    <name type="scientific">Aedes aegypti</name>
    <name type="common">Yellowfever mosquito</name>
    <name type="synonym">Culex aegypti</name>
    <dbReference type="NCBI Taxonomy" id="7159"/>
    <lineage>
        <taxon>Eukaryota</taxon>
        <taxon>Metazoa</taxon>
        <taxon>Ecdysozoa</taxon>
        <taxon>Arthropoda</taxon>
        <taxon>Hexapoda</taxon>
        <taxon>Insecta</taxon>
        <taxon>Pterygota</taxon>
        <taxon>Neoptera</taxon>
        <taxon>Endopterygota</taxon>
        <taxon>Diptera</taxon>
        <taxon>Nematocera</taxon>
        <taxon>Culicoidea</taxon>
        <taxon>Culicidae</taxon>
        <taxon>Culicinae</taxon>
        <taxon>Aedini</taxon>
        <taxon>Aedes</taxon>
        <taxon>Stegomyia</taxon>
    </lineage>
</organism>
<name>Q0IEE0_AEDAE</name>
<reference evidence="2" key="2">
    <citation type="journal article" date="2007" name="Science">
        <title>Genome sequence of Aedes aegypti, a major arbovirus vector.</title>
        <authorList>
            <person name="Nene V."/>
            <person name="Wortman J.R."/>
            <person name="Lawson D."/>
            <person name="Haas B."/>
            <person name="Kodira C."/>
            <person name="Tu Z.J."/>
            <person name="Loftus B."/>
            <person name="Xi Z."/>
            <person name="Megy K."/>
            <person name="Grabherr M."/>
            <person name="Ren Q."/>
            <person name="Zdobnov E.M."/>
            <person name="Lobo N.F."/>
            <person name="Campbell K.S."/>
            <person name="Brown S.E."/>
            <person name="Bonaldo M.F."/>
            <person name="Zhu J."/>
            <person name="Sinkins S.P."/>
            <person name="Hogenkamp D.G."/>
            <person name="Amedeo P."/>
            <person name="Arensburger P."/>
            <person name="Atkinson P.W."/>
            <person name="Bidwell S."/>
            <person name="Biedler J."/>
            <person name="Birney E."/>
            <person name="Bruggner R.V."/>
            <person name="Costas J."/>
            <person name="Coy M.R."/>
            <person name="Crabtree J."/>
            <person name="Crawford M."/>
            <person name="Debruyn B."/>
            <person name="Decaprio D."/>
            <person name="Eiglmeier K."/>
            <person name="Eisenstadt E."/>
            <person name="El-Dorry H."/>
            <person name="Gelbart W.M."/>
            <person name="Gomes S.L."/>
            <person name="Hammond M."/>
            <person name="Hannick L.I."/>
            <person name="Hogan J.R."/>
            <person name="Holmes M.H."/>
            <person name="Jaffe D."/>
            <person name="Johnston J.S."/>
            <person name="Kennedy R.C."/>
            <person name="Koo H."/>
            <person name="Kravitz S."/>
            <person name="Kriventseva E.V."/>
            <person name="Kulp D."/>
            <person name="Labutti K."/>
            <person name="Lee E."/>
            <person name="Li S."/>
            <person name="Lovin D.D."/>
            <person name="Mao C."/>
            <person name="Mauceli E."/>
            <person name="Menck C.F."/>
            <person name="Miller J.R."/>
            <person name="Montgomery P."/>
            <person name="Mori A."/>
            <person name="Nascimento A.L."/>
            <person name="Naveira H.F."/>
            <person name="Nusbaum C."/>
            <person name="O'leary S."/>
            <person name="Orvis J."/>
            <person name="Pertea M."/>
            <person name="Quesneville H."/>
            <person name="Reidenbach K.R."/>
            <person name="Rogers Y.H."/>
            <person name="Roth C.W."/>
            <person name="Schneider J.R."/>
            <person name="Schatz M."/>
            <person name="Shumway M."/>
            <person name="Stanke M."/>
            <person name="Stinson E.O."/>
            <person name="Tubio J.M."/>
            <person name="Vanzee J.P."/>
            <person name="Verjovski-Almeida S."/>
            <person name="Werner D."/>
            <person name="White O."/>
            <person name="Wyder S."/>
            <person name="Zeng Q."/>
            <person name="Zhao Q."/>
            <person name="Zhao Y."/>
            <person name="Hill C.A."/>
            <person name="Raikhel A.S."/>
            <person name="Soares M.B."/>
            <person name="Knudson D.L."/>
            <person name="Lee N.H."/>
            <person name="Galagan J."/>
            <person name="Salzberg S.L."/>
            <person name="Paulsen I.T."/>
            <person name="Dimopoulos G."/>
            <person name="Collins F.H."/>
            <person name="Birren B."/>
            <person name="Fraser-Liggett C.M."/>
            <person name="Severson D.W."/>
        </authorList>
    </citation>
    <scope>NUCLEOTIDE SEQUENCE [LARGE SCALE GENOMIC DNA]</scope>
    <source>
        <strain evidence="2">Liverpool</strain>
    </source>
</reference>
<reference evidence="2" key="1">
    <citation type="submission" date="2005-10" db="EMBL/GenBank/DDBJ databases">
        <authorList>
            <person name="Loftus B.J."/>
            <person name="Nene V.M."/>
            <person name="Hannick L.I."/>
            <person name="Bidwell S."/>
            <person name="Haas B."/>
            <person name="Amedeo P."/>
            <person name="Orvis J."/>
            <person name="Wortman J.R."/>
            <person name="White O.R."/>
            <person name="Salzberg S."/>
            <person name="Shumway M."/>
            <person name="Koo H."/>
            <person name="Zhao Y."/>
            <person name="Holmes M."/>
            <person name="Miller J."/>
            <person name="Schatz M."/>
            <person name="Pop M."/>
            <person name="Pai G."/>
            <person name="Utterback T."/>
            <person name="Rogers Y.-H."/>
            <person name="Kravitz S."/>
            <person name="Fraser C.M."/>
        </authorList>
    </citation>
    <scope>NUCLEOTIDE SEQUENCE</scope>
    <source>
        <strain evidence="2">Liverpool</strain>
    </source>
</reference>
<dbReference type="Proteomes" id="UP000682892">
    <property type="component" value="Unassembled WGS sequence"/>
</dbReference>
<feature type="transmembrane region" description="Helical" evidence="1">
    <location>
        <begin position="12"/>
        <end position="29"/>
    </location>
</feature>
<evidence type="ECO:0000313" key="3">
    <source>
        <dbReference type="Proteomes" id="UP000682892"/>
    </source>
</evidence>
<keyword evidence="1" id="KW-1133">Transmembrane helix</keyword>
<reference evidence="2" key="3">
    <citation type="submission" date="2012-09" db="EMBL/GenBank/DDBJ databases">
        <authorList>
            <consortium name="VectorBase"/>
        </authorList>
    </citation>
    <scope>NUCLEOTIDE SEQUENCE</scope>
    <source>
        <strain evidence="2">Liverpool</strain>
    </source>
</reference>
<keyword evidence="1" id="KW-0812">Transmembrane</keyword>
<accession>Q0IEE0</accession>
<dbReference type="EMBL" id="CH477695">
    <property type="protein sequence ID" value="EAT37159.1"/>
    <property type="molecule type" value="Genomic_DNA"/>
</dbReference>
<sequence>MHQLRKCSRRNLILLLSLVIGYLLVDYVLNSRDYVDNREKISLIEESIRSLANQGACKLPNLPVDSPEMLSFLKDEQPIDCGDENEDWVSCHVSQKFRVYCTYFDHLKWC</sequence>
<dbReference type="VEuPathDB" id="VectorBase:AAEL018200"/>
<evidence type="ECO:0000313" key="2">
    <source>
        <dbReference type="EMBL" id="EAT37159.1"/>
    </source>
</evidence>
<proteinExistence type="predicted"/>
<protein>
    <submittedName>
        <fullName evidence="2">AAEL010820-PA</fullName>
    </submittedName>
</protein>
<dbReference type="AlphaFoldDB" id="Q0IEE0"/>